<name>A0A848KC97_9NOCA</name>
<accession>A0A848KC97</accession>
<feature type="transmembrane region" description="Helical" evidence="1">
    <location>
        <begin position="135"/>
        <end position="154"/>
    </location>
</feature>
<feature type="transmembrane region" description="Helical" evidence="1">
    <location>
        <begin position="223"/>
        <end position="246"/>
    </location>
</feature>
<dbReference type="NCBIfam" id="NF038012">
    <property type="entry name" value="DMT_1"/>
    <property type="match status" value="1"/>
</dbReference>
<dbReference type="EMBL" id="VCQU01000002">
    <property type="protein sequence ID" value="NMN94804.1"/>
    <property type="molecule type" value="Genomic_DNA"/>
</dbReference>
<reference evidence="3 4" key="2">
    <citation type="submission" date="2020-06" db="EMBL/GenBank/DDBJ databases">
        <title>Antribacter stalactiti gen. nov., sp. nov., a new member of the family Nacardiaceae isolated from a cave.</title>
        <authorList>
            <person name="Kim I.S."/>
        </authorList>
    </citation>
    <scope>NUCLEOTIDE SEQUENCE [LARGE SCALE GENOMIC DNA]</scope>
    <source>
        <strain evidence="3 4">YC2-7</strain>
    </source>
</reference>
<evidence type="ECO:0000313" key="4">
    <source>
        <dbReference type="Proteomes" id="UP000535543"/>
    </source>
</evidence>
<feature type="transmembrane region" description="Helical" evidence="1">
    <location>
        <begin position="53"/>
        <end position="72"/>
    </location>
</feature>
<reference evidence="3 4" key="1">
    <citation type="submission" date="2019-05" db="EMBL/GenBank/DDBJ databases">
        <authorList>
            <person name="Lee S.D."/>
        </authorList>
    </citation>
    <scope>NUCLEOTIDE SEQUENCE [LARGE SCALE GENOMIC DNA]</scope>
    <source>
        <strain evidence="3 4">YC2-7</strain>
    </source>
</reference>
<dbReference type="AlphaFoldDB" id="A0A848KC97"/>
<evidence type="ECO:0000256" key="2">
    <source>
        <dbReference type="SAM" id="SignalP"/>
    </source>
</evidence>
<proteinExistence type="predicted"/>
<evidence type="ECO:0000313" key="3">
    <source>
        <dbReference type="EMBL" id="NMN94804.1"/>
    </source>
</evidence>
<dbReference type="PANTHER" id="PTHR40761:SF1">
    <property type="entry name" value="CONSERVED INTEGRAL MEMBRANE ALANINE VALINE AND LEUCINE RICH PROTEIN-RELATED"/>
    <property type="match status" value="1"/>
</dbReference>
<gene>
    <name evidence="3" type="ORF">FGL95_07115</name>
</gene>
<organism evidence="3 4">
    <name type="scientific">Antrihabitans stalactiti</name>
    <dbReference type="NCBI Taxonomy" id="2584121"/>
    <lineage>
        <taxon>Bacteria</taxon>
        <taxon>Bacillati</taxon>
        <taxon>Actinomycetota</taxon>
        <taxon>Actinomycetes</taxon>
        <taxon>Mycobacteriales</taxon>
        <taxon>Nocardiaceae</taxon>
        <taxon>Antrihabitans</taxon>
    </lineage>
</organism>
<feature type="transmembrane region" description="Helical" evidence="1">
    <location>
        <begin position="79"/>
        <end position="97"/>
    </location>
</feature>
<dbReference type="RefSeq" id="WP_338079745.1">
    <property type="nucleotide sequence ID" value="NZ_VCQU01000002.1"/>
</dbReference>
<keyword evidence="1" id="KW-1133">Transmembrane helix</keyword>
<sequence>MVSIALAVVAAFLFAMSAALQQSAARTAALARPGRNRFIAAFELLGTLLRDRIWLAGFAAALSGFAAHVLALRLGSIPTVQAVLVVQLLFALPFAAVRCKSWPLVRDWLGTALVCGGLVALVTQGVPRGEVRPQLLPIAAALAATAIGVLVVVARVVGHRQQTRSALVAIAAGCCFTTTAVAVYLTAANLPHVSWALPCIGVSTIVGGLLVQEAFASGSLPTALTAMTITDPVLSYAAGVTLFAVATTASPAILVFAAALVITGVVLLANSPTLHDESDRSTAPTDAR</sequence>
<feature type="transmembrane region" description="Helical" evidence="1">
    <location>
        <begin position="166"/>
        <end position="187"/>
    </location>
</feature>
<keyword evidence="4" id="KW-1185">Reference proteome</keyword>
<feature type="transmembrane region" description="Helical" evidence="1">
    <location>
        <begin position="252"/>
        <end position="270"/>
    </location>
</feature>
<keyword evidence="1" id="KW-0472">Membrane</keyword>
<evidence type="ECO:0000256" key="1">
    <source>
        <dbReference type="SAM" id="Phobius"/>
    </source>
</evidence>
<evidence type="ECO:0008006" key="5">
    <source>
        <dbReference type="Google" id="ProtNLM"/>
    </source>
</evidence>
<comment type="caution">
    <text evidence="3">The sequence shown here is derived from an EMBL/GenBank/DDBJ whole genome shotgun (WGS) entry which is preliminary data.</text>
</comment>
<dbReference type="Proteomes" id="UP000535543">
    <property type="component" value="Unassembled WGS sequence"/>
</dbReference>
<dbReference type="PANTHER" id="PTHR40761">
    <property type="entry name" value="CONSERVED INTEGRAL MEMBRANE ALANINE VALINE AND LEUCINE RICH PROTEIN-RELATED"/>
    <property type="match status" value="1"/>
</dbReference>
<keyword evidence="1" id="KW-0812">Transmembrane</keyword>
<protein>
    <recommendedName>
        <fullName evidence="5">DMT family transporter</fullName>
    </recommendedName>
</protein>
<feature type="signal peptide" evidence="2">
    <location>
        <begin position="1"/>
        <end position="24"/>
    </location>
</feature>
<feature type="chain" id="PRO_5038690952" description="DMT family transporter" evidence="2">
    <location>
        <begin position="25"/>
        <end position="288"/>
    </location>
</feature>
<keyword evidence="2" id="KW-0732">Signal</keyword>